<proteinExistence type="inferred from homology"/>
<evidence type="ECO:0000256" key="1">
    <source>
        <dbReference type="ARBA" id="ARBA00002860"/>
    </source>
</evidence>
<keyword evidence="6" id="KW-1003">Cell membrane</keyword>
<evidence type="ECO:0000256" key="11">
    <source>
        <dbReference type="ARBA" id="ARBA00023136"/>
    </source>
</evidence>
<dbReference type="GO" id="GO:0016012">
    <property type="term" value="C:sarcoglycan complex"/>
    <property type="evidence" value="ECO:0007669"/>
    <property type="project" value="InterPro"/>
</dbReference>
<evidence type="ECO:0000256" key="5">
    <source>
        <dbReference type="ARBA" id="ARBA00015329"/>
    </source>
</evidence>
<dbReference type="InterPro" id="IPR006875">
    <property type="entry name" value="Sarcoglycan"/>
</dbReference>
<evidence type="ECO:0000256" key="8">
    <source>
        <dbReference type="ARBA" id="ARBA00022692"/>
    </source>
</evidence>
<evidence type="ECO:0000256" key="12">
    <source>
        <dbReference type="ARBA" id="ARBA00023157"/>
    </source>
</evidence>
<evidence type="ECO:0000256" key="13">
    <source>
        <dbReference type="ARBA" id="ARBA00023180"/>
    </source>
</evidence>
<dbReference type="PANTHER" id="PTHR21142:SF2">
    <property type="entry name" value="BETA-SARCOGLYCAN"/>
    <property type="match status" value="1"/>
</dbReference>
<keyword evidence="11 16" id="KW-0472">Membrane</keyword>
<accession>A0A7R9AN15</accession>
<organism evidence="17">
    <name type="scientific">Timema shepardi</name>
    <name type="common">Walking stick</name>
    <dbReference type="NCBI Taxonomy" id="629360"/>
    <lineage>
        <taxon>Eukaryota</taxon>
        <taxon>Metazoa</taxon>
        <taxon>Ecdysozoa</taxon>
        <taxon>Arthropoda</taxon>
        <taxon>Hexapoda</taxon>
        <taxon>Insecta</taxon>
        <taxon>Pterygota</taxon>
        <taxon>Neoptera</taxon>
        <taxon>Polyneoptera</taxon>
        <taxon>Phasmatodea</taxon>
        <taxon>Timematodea</taxon>
        <taxon>Timematoidea</taxon>
        <taxon>Timematidae</taxon>
        <taxon>Timema</taxon>
    </lineage>
</organism>
<comment type="similarity">
    <text evidence="4">Belongs to the sarcoglycan beta/delta/gamma/zeta family.</text>
</comment>
<protein>
    <recommendedName>
        <fullName evidence="5">Beta-sarcoglycan</fullName>
    </recommendedName>
</protein>
<keyword evidence="7" id="KW-0963">Cytoplasm</keyword>
<evidence type="ECO:0000256" key="16">
    <source>
        <dbReference type="SAM" id="Phobius"/>
    </source>
</evidence>
<dbReference type="Pfam" id="PF04790">
    <property type="entry name" value="Sarcoglycan_1"/>
    <property type="match status" value="1"/>
</dbReference>
<evidence type="ECO:0000256" key="2">
    <source>
        <dbReference type="ARBA" id="ARBA00004245"/>
    </source>
</evidence>
<evidence type="ECO:0000256" key="14">
    <source>
        <dbReference type="ARBA" id="ARBA00023212"/>
    </source>
</evidence>
<evidence type="ECO:0000256" key="15">
    <source>
        <dbReference type="ARBA" id="ARBA00026041"/>
    </source>
</evidence>
<dbReference type="EMBL" id="OC000394">
    <property type="protein sequence ID" value="CAD7257129.1"/>
    <property type="molecule type" value="Genomic_DNA"/>
</dbReference>
<feature type="transmembrane region" description="Helical" evidence="16">
    <location>
        <begin position="37"/>
        <end position="64"/>
    </location>
</feature>
<evidence type="ECO:0000256" key="3">
    <source>
        <dbReference type="ARBA" id="ARBA00004274"/>
    </source>
</evidence>
<evidence type="ECO:0000256" key="6">
    <source>
        <dbReference type="ARBA" id="ARBA00022475"/>
    </source>
</evidence>
<sequence>MASLVLIDSSQLTSDTGYVPVHEQSLHKTGLRGRKTYAFWTLVMLLFVLSLGNLLLTFIILGVLRLGQGMESLELVPEESLVVFYGNTDLDTIYKRDGKLEGFDECPVELTGDSGSVFINVIDSGGKVDPKISVGLNSTFIAGIKSFEVRDPTTGHPIFSTGFPNFGLPRGVEHLDVKMVQTHRITSPVSSGLDIQADKYAFLRGNEGTHVDGREIVWSADQDIFLKSVNGSVILSGREGVSLDVKNIPVAQVNPSGGISRAAQFKVCVCMPGGKLFRVPVPVEKRIQASCNHVEISSKVNPCIQVKVRWADEGDVVEPGCGSMEGPGWEMASTGSGGKHTDGNVFVDWDAMPPRNLRLCNRLLIQFLDDLVLLHERQEGPLSTHSVLILDVVMAVLKSCIKNTPEIVEGGMEQGEAAPIAHLPR</sequence>
<evidence type="ECO:0000313" key="17">
    <source>
        <dbReference type="EMBL" id="CAD7257129.1"/>
    </source>
</evidence>
<dbReference type="InterPro" id="IPR027659">
    <property type="entry name" value="Sgcb"/>
</dbReference>
<keyword evidence="13" id="KW-0325">Glycoprotein</keyword>
<keyword evidence="14" id="KW-0206">Cytoskeleton</keyword>
<evidence type="ECO:0000256" key="4">
    <source>
        <dbReference type="ARBA" id="ARBA00007574"/>
    </source>
</evidence>
<keyword evidence="9" id="KW-0735">Signal-anchor</keyword>
<dbReference type="PANTHER" id="PTHR21142">
    <property type="entry name" value="SARCOGLYCANS"/>
    <property type="match status" value="1"/>
</dbReference>
<evidence type="ECO:0000256" key="7">
    <source>
        <dbReference type="ARBA" id="ARBA00022490"/>
    </source>
</evidence>
<name>A0A7R9AN15_TIMSH</name>
<dbReference type="GO" id="GO:0042383">
    <property type="term" value="C:sarcolemma"/>
    <property type="evidence" value="ECO:0007669"/>
    <property type="project" value="UniProtKB-SubCell"/>
</dbReference>
<gene>
    <name evidence="17" type="ORF">TSIB3V08_LOCUS1404</name>
</gene>
<keyword evidence="8 16" id="KW-0812">Transmembrane</keyword>
<comment type="subunit">
    <text evidence="15">Cross-link to form 2 major subcomplexes: one consisting of SGCB, SGCD and SGCG and the other consisting of SGCB and SGCD. The association between SGCB and SGCG is particularly strong while SGCA is loosely associated with the other sarcoglycans.</text>
</comment>
<comment type="function">
    <text evidence="1">Component of the sarcoglycan complex, a subcomplex of the dystrophin-glycoprotein complex which forms a link between the F-actin cytoskeleton and the extracellular matrix.</text>
</comment>
<comment type="subcellular location">
    <subcellularLocation>
        <location evidence="3">Cell membrane</location>
        <location evidence="3">Sarcolemma</location>
        <topology evidence="3">Single-pass type II membrane protein</topology>
    </subcellularLocation>
    <subcellularLocation>
        <location evidence="2">Cytoplasm</location>
        <location evidence="2">Cytoskeleton</location>
    </subcellularLocation>
</comment>
<evidence type="ECO:0000256" key="9">
    <source>
        <dbReference type="ARBA" id="ARBA00022968"/>
    </source>
</evidence>
<evidence type="ECO:0000256" key="10">
    <source>
        <dbReference type="ARBA" id="ARBA00022989"/>
    </source>
</evidence>
<keyword evidence="10 16" id="KW-1133">Transmembrane helix</keyword>
<dbReference type="AlphaFoldDB" id="A0A7R9AN15"/>
<keyword evidence="12" id="KW-1015">Disulfide bond</keyword>
<dbReference type="GO" id="GO:0007517">
    <property type="term" value="P:muscle organ development"/>
    <property type="evidence" value="ECO:0007669"/>
    <property type="project" value="InterPro"/>
</dbReference>
<dbReference type="GO" id="GO:0005856">
    <property type="term" value="C:cytoskeleton"/>
    <property type="evidence" value="ECO:0007669"/>
    <property type="project" value="UniProtKB-SubCell"/>
</dbReference>
<reference evidence="17" key="1">
    <citation type="submission" date="2020-11" db="EMBL/GenBank/DDBJ databases">
        <authorList>
            <person name="Tran Van P."/>
        </authorList>
    </citation>
    <scope>NUCLEOTIDE SEQUENCE</scope>
</reference>